<organism evidence="7">
    <name type="scientific">Ixodes ricinus</name>
    <name type="common">Common tick</name>
    <name type="synonym">Acarus ricinus</name>
    <dbReference type="NCBI Taxonomy" id="34613"/>
    <lineage>
        <taxon>Eukaryota</taxon>
        <taxon>Metazoa</taxon>
        <taxon>Ecdysozoa</taxon>
        <taxon>Arthropoda</taxon>
        <taxon>Chelicerata</taxon>
        <taxon>Arachnida</taxon>
        <taxon>Acari</taxon>
        <taxon>Parasitiformes</taxon>
        <taxon>Ixodida</taxon>
        <taxon>Ixodoidea</taxon>
        <taxon>Ixodidae</taxon>
        <taxon>Ixodinae</taxon>
        <taxon>Ixodes</taxon>
    </lineage>
</organism>
<keyword evidence="4" id="KW-0325">Glycoprotein</keyword>
<dbReference type="InterPro" id="IPR021971">
    <property type="entry name" value="Salp15"/>
</dbReference>
<comment type="similarity">
    <text evidence="5">Belongs to the salp15 family.</text>
</comment>
<accession>A0A0K8RE41</accession>
<dbReference type="GO" id="GO:0005576">
    <property type="term" value="C:extracellular region"/>
    <property type="evidence" value="ECO:0007669"/>
    <property type="project" value="UniProtKB-SubCell"/>
</dbReference>
<feature type="chain" id="PRO_5005517423" evidence="6">
    <location>
        <begin position="23"/>
        <end position="112"/>
    </location>
</feature>
<evidence type="ECO:0000256" key="4">
    <source>
        <dbReference type="ARBA" id="ARBA00023180"/>
    </source>
</evidence>
<keyword evidence="3 6" id="KW-0732">Signal</keyword>
<evidence type="ECO:0000256" key="3">
    <source>
        <dbReference type="ARBA" id="ARBA00022729"/>
    </source>
</evidence>
<feature type="signal peptide" evidence="6">
    <location>
        <begin position="1"/>
        <end position="22"/>
    </location>
</feature>
<name>A0A0K8RE41_IXORI</name>
<protein>
    <submittedName>
        <fullName evidence="7">Putative ixostatin</fullName>
    </submittedName>
</protein>
<dbReference type="AlphaFoldDB" id="A0A0K8RE41"/>
<comment type="subcellular location">
    <subcellularLocation>
        <location evidence="1">Secreted</location>
    </subcellularLocation>
</comment>
<evidence type="ECO:0000256" key="1">
    <source>
        <dbReference type="ARBA" id="ARBA00004613"/>
    </source>
</evidence>
<evidence type="ECO:0000256" key="2">
    <source>
        <dbReference type="ARBA" id="ARBA00022525"/>
    </source>
</evidence>
<evidence type="ECO:0000256" key="6">
    <source>
        <dbReference type="SAM" id="SignalP"/>
    </source>
</evidence>
<dbReference type="Pfam" id="PF12115">
    <property type="entry name" value="Salp15"/>
    <property type="match status" value="1"/>
</dbReference>
<dbReference type="EMBL" id="GADI01005069">
    <property type="protein sequence ID" value="JAA68739.1"/>
    <property type="molecule type" value="mRNA"/>
</dbReference>
<sequence>MIRMVILPISVVLLAASGYLHAETPEQEAERCSPGLGAIIRTVCSSSKSRLSSFSDCSYTCEKNEGNGKITRTSYYLPSGWPCGKCMECCGGTCKHIQFEIKNRLTLKSCAN</sequence>
<proteinExistence type="evidence at transcript level"/>
<reference evidence="7" key="1">
    <citation type="submission" date="2012-12" db="EMBL/GenBank/DDBJ databases">
        <title>Identification and characterization of a phenylalanine ammonia-lyase gene family in Isatis indigotica Fort.</title>
        <authorList>
            <person name="Liu Q."/>
            <person name="Chen J."/>
            <person name="Zhou X."/>
            <person name="Di P."/>
            <person name="Xiao Y."/>
            <person name="Xuan H."/>
            <person name="Zhang L."/>
            <person name="Chen W."/>
        </authorList>
    </citation>
    <scope>NUCLEOTIDE SEQUENCE</scope>
    <source>
        <tissue evidence="7">Salivary gland</tissue>
    </source>
</reference>
<keyword evidence="2" id="KW-0964">Secreted</keyword>
<evidence type="ECO:0000313" key="7">
    <source>
        <dbReference type="EMBL" id="JAA68739.1"/>
    </source>
</evidence>
<evidence type="ECO:0000256" key="5">
    <source>
        <dbReference type="ARBA" id="ARBA00034321"/>
    </source>
</evidence>